<name>G2E427_9GAMM</name>
<dbReference type="AlphaFoldDB" id="G2E427"/>
<keyword evidence="2" id="KW-1185">Reference proteome</keyword>
<evidence type="ECO:0000313" key="2">
    <source>
        <dbReference type="Proteomes" id="UP000004200"/>
    </source>
</evidence>
<evidence type="ECO:0000313" key="1">
    <source>
        <dbReference type="EMBL" id="EGV29920.1"/>
    </source>
</evidence>
<comment type="caution">
    <text evidence="1">The sequence shown here is derived from an EMBL/GenBank/DDBJ whole genome shotgun (WGS) entry which is preliminary data.</text>
</comment>
<dbReference type="STRING" id="765913.ThidrDRAFT_3040"/>
<organism evidence="1 2">
    <name type="scientific">Thiorhodococcus drewsii AZ1</name>
    <dbReference type="NCBI Taxonomy" id="765913"/>
    <lineage>
        <taxon>Bacteria</taxon>
        <taxon>Pseudomonadati</taxon>
        <taxon>Pseudomonadota</taxon>
        <taxon>Gammaproteobacteria</taxon>
        <taxon>Chromatiales</taxon>
        <taxon>Chromatiaceae</taxon>
        <taxon>Thiorhodococcus</taxon>
    </lineage>
</organism>
<proteinExistence type="predicted"/>
<sequence>MRCATRSLATWLEGVSGLIKRCLRMCLGRIFDVLGLDEGVEVLWSAFSVLDLRYEAAAGHLYRWKPRWLSSL</sequence>
<gene>
    <name evidence="1" type="ORF">ThidrDRAFT_3040</name>
</gene>
<accession>G2E427</accession>
<reference evidence="1 2" key="1">
    <citation type="submission" date="2011-06" db="EMBL/GenBank/DDBJ databases">
        <title>The draft genome of Thiorhodococcus drewsii AZ1.</title>
        <authorList>
            <consortium name="US DOE Joint Genome Institute (JGI-PGF)"/>
            <person name="Lucas S."/>
            <person name="Han J."/>
            <person name="Lapidus A."/>
            <person name="Cheng J.-F."/>
            <person name="Goodwin L."/>
            <person name="Pitluck S."/>
            <person name="Peters L."/>
            <person name="Land M.L."/>
            <person name="Hauser L."/>
            <person name="Vogl K."/>
            <person name="Liu Z."/>
            <person name="Imhoff J."/>
            <person name="Thiel V."/>
            <person name="Frigaard N.-U."/>
            <person name="Bryant D.A."/>
            <person name="Woyke T.J."/>
        </authorList>
    </citation>
    <scope>NUCLEOTIDE SEQUENCE [LARGE SCALE GENOMIC DNA]</scope>
    <source>
        <strain evidence="1 2">AZ1</strain>
    </source>
</reference>
<protein>
    <submittedName>
        <fullName evidence="1">Uncharacterized protein</fullName>
    </submittedName>
</protein>
<dbReference type="EMBL" id="AFWT01000022">
    <property type="protein sequence ID" value="EGV29920.1"/>
    <property type="molecule type" value="Genomic_DNA"/>
</dbReference>
<dbReference type="Proteomes" id="UP000004200">
    <property type="component" value="Unassembled WGS sequence"/>
</dbReference>